<evidence type="ECO:0008006" key="9">
    <source>
        <dbReference type="Google" id="ProtNLM"/>
    </source>
</evidence>
<evidence type="ECO:0000256" key="1">
    <source>
        <dbReference type="ARBA" id="ARBA00022729"/>
    </source>
</evidence>
<dbReference type="Pfam" id="PF06283">
    <property type="entry name" value="ThuA"/>
    <property type="match status" value="1"/>
</dbReference>
<feature type="chain" id="PRO_5038415627" description="Glycosyl hydrolase" evidence="3">
    <location>
        <begin position="24"/>
        <end position="1837"/>
    </location>
</feature>
<keyword evidence="8" id="KW-1185">Reference proteome</keyword>
<dbReference type="Proteomes" id="UP000502508">
    <property type="component" value="Chromosome"/>
</dbReference>
<name>A0A6F8XRB4_9ACTN</name>
<evidence type="ECO:0000259" key="5">
    <source>
        <dbReference type="PROSITE" id="PS50093"/>
    </source>
</evidence>
<feature type="domain" description="F5/8 type C" evidence="4">
    <location>
        <begin position="1343"/>
        <end position="1480"/>
    </location>
</feature>
<dbReference type="GO" id="GO:0005975">
    <property type="term" value="P:carbohydrate metabolic process"/>
    <property type="evidence" value="ECO:0007669"/>
    <property type="project" value="UniProtKB-ARBA"/>
</dbReference>
<dbReference type="InterPro" id="IPR011041">
    <property type="entry name" value="Quinoprot_gluc/sorb_DH_b-prop"/>
</dbReference>
<dbReference type="InterPro" id="IPR006584">
    <property type="entry name" value="Cellulose-bd_IV"/>
</dbReference>
<evidence type="ECO:0000313" key="8">
    <source>
        <dbReference type="Proteomes" id="UP000502508"/>
    </source>
</evidence>
<organism evidence="7 8">
    <name type="scientific">Phytohabitans flavus</name>
    <dbReference type="NCBI Taxonomy" id="1076124"/>
    <lineage>
        <taxon>Bacteria</taxon>
        <taxon>Bacillati</taxon>
        <taxon>Actinomycetota</taxon>
        <taxon>Actinomycetes</taxon>
        <taxon>Micromonosporales</taxon>
        <taxon>Micromonosporaceae</taxon>
    </lineage>
</organism>
<proteinExistence type="predicted"/>
<dbReference type="InterPro" id="IPR008979">
    <property type="entry name" value="Galactose-bd-like_sf"/>
</dbReference>
<dbReference type="Pfam" id="PF22888">
    <property type="entry name" value="FIMAH"/>
    <property type="match status" value="1"/>
</dbReference>
<dbReference type="SUPFAM" id="SSF49299">
    <property type="entry name" value="PKD domain"/>
    <property type="match status" value="1"/>
</dbReference>
<dbReference type="GO" id="GO:0030246">
    <property type="term" value="F:carbohydrate binding"/>
    <property type="evidence" value="ECO:0007669"/>
    <property type="project" value="InterPro"/>
</dbReference>
<dbReference type="CDD" id="cd11304">
    <property type="entry name" value="Cadherin_repeat"/>
    <property type="match status" value="1"/>
</dbReference>
<dbReference type="SMART" id="SM00089">
    <property type="entry name" value="PKD"/>
    <property type="match status" value="1"/>
</dbReference>
<dbReference type="InterPro" id="IPR000421">
    <property type="entry name" value="FA58C"/>
</dbReference>
<dbReference type="RefSeq" id="WP_173036378.1">
    <property type="nucleotide sequence ID" value="NZ_AP022870.1"/>
</dbReference>
<dbReference type="InterPro" id="IPR029062">
    <property type="entry name" value="Class_I_gatase-like"/>
</dbReference>
<dbReference type="Pfam" id="PF00754">
    <property type="entry name" value="F5_F8_type_C"/>
    <property type="match status" value="2"/>
</dbReference>
<dbReference type="PROSITE" id="PS50093">
    <property type="entry name" value="PKD"/>
    <property type="match status" value="1"/>
</dbReference>
<feature type="domain" description="F5/8 type C" evidence="4">
    <location>
        <begin position="799"/>
        <end position="935"/>
    </location>
</feature>
<dbReference type="SUPFAM" id="SSF52317">
    <property type="entry name" value="Class I glutamine amidotransferase-like"/>
    <property type="match status" value="1"/>
</dbReference>
<dbReference type="InterPro" id="IPR022409">
    <property type="entry name" value="PKD/Chitinase_dom"/>
</dbReference>
<reference evidence="7 8" key="1">
    <citation type="submission" date="2020-03" db="EMBL/GenBank/DDBJ databases">
        <title>Whole genome shotgun sequence of Phytohabitans flavus NBRC 107702.</title>
        <authorList>
            <person name="Komaki H."/>
            <person name="Tamura T."/>
        </authorList>
    </citation>
    <scope>NUCLEOTIDE SEQUENCE [LARGE SCALE GENOMIC DNA]</scope>
    <source>
        <strain evidence="7 8">NBRC 107702</strain>
    </source>
</reference>
<dbReference type="SUPFAM" id="SSF50952">
    <property type="entry name" value="Soluble quinoprotein glucose dehydrogenase"/>
    <property type="match status" value="1"/>
</dbReference>
<gene>
    <name evidence="7" type="ORF">Pflav_026980</name>
</gene>
<dbReference type="Pfam" id="PF06439">
    <property type="entry name" value="3keto-disac_hyd"/>
    <property type="match status" value="1"/>
</dbReference>
<evidence type="ECO:0000256" key="2">
    <source>
        <dbReference type="SAM" id="MobiDB-lite"/>
    </source>
</evidence>
<dbReference type="Pfam" id="PF18911">
    <property type="entry name" value="PKD_4"/>
    <property type="match status" value="1"/>
</dbReference>
<dbReference type="PROSITE" id="PS51175">
    <property type="entry name" value="CBM6"/>
    <property type="match status" value="1"/>
</dbReference>
<keyword evidence="1 3" id="KW-0732">Signal</keyword>
<reference evidence="7 8" key="2">
    <citation type="submission" date="2020-03" db="EMBL/GenBank/DDBJ databases">
        <authorList>
            <person name="Ichikawa N."/>
            <person name="Kimura A."/>
            <person name="Kitahashi Y."/>
            <person name="Uohara A."/>
        </authorList>
    </citation>
    <scope>NUCLEOTIDE SEQUENCE [LARGE SCALE GENOMIC DNA]</scope>
    <source>
        <strain evidence="7 8">NBRC 107702</strain>
    </source>
</reference>
<dbReference type="Gene3D" id="3.40.50.880">
    <property type="match status" value="1"/>
</dbReference>
<dbReference type="SMART" id="SM00606">
    <property type="entry name" value="CBD_IV"/>
    <property type="match status" value="1"/>
</dbReference>
<dbReference type="KEGG" id="pfla:Pflav_026980"/>
<evidence type="ECO:0000313" key="7">
    <source>
        <dbReference type="EMBL" id="BCB76288.1"/>
    </source>
</evidence>
<dbReference type="InterPro" id="IPR000601">
    <property type="entry name" value="PKD_dom"/>
</dbReference>
<dbReference type="NCBIfam" id="NF047446">
    <property type="entry name" value="barrel_OmpL47"/>
    <property type="match status" value="2"/>
</dbReference>
<protein>
    <recommendedName>
        <fullName evidence="9">Glycosyl hydrolase</fullName>
    </recommendedName>
</protein>
<dbReference type="Pfam" id="PF03422">
    <property type="entry name" value="CBM_6"/>
    <property type="match status" value="1"/>
</dbReference>
<dbReference type="InterPro" id="IPR011042">
    <property type="entry name" value="6-blade_b-propeller_TolB-like"/>
</dbReference>
<evidence type="ECO:0000259" key="6">
    <source>
        <dbReference type="PROSITE" id="PS51175"/>
    </source>
</evidence>
<feature type="region of interest" description="Disordered" evidence="2">
    <location>
        <begin position="1349"/>
        <end position="1379"/>
    </location>
</feature>
<feature type="domain" description="PKD" evidence="5">
    <location>
        <begin position="488"/>
        <end position="569"/>
    </location>
</feature>
<dbReference type="Gene3D" id="3.30.1920.20">
    <property type="match status" value="1"/>
</dbReference>
<dbReference type="InterPro" id="IPR035986">
    <property type="entry name" value="PKD_dom_sf"/>
</dbReference>
<accession>A0A6F8XRB4</accession>
<dbReference type="InterPro" id="IPR058094">
    <property type="entry name" value="Ig-like_OmpL47-like"/>
</dbReference>
<dbReference type="InterPro" id="IPR054470">
    <property type="entry name" value="FIMAH_dom"/>
</dbReference>
<dbReference type="PANTHER" id="PTHR40469:SF2">
    <property type="entry name" value="GALACTOSE-BINDING DOMAIN-LIKE SUPERFAMILY PROTEIN"/>
    <property type="match status" value="1"/>
</dbReference>
<dbReference type="InterPro" id="IPR012938">
    <property type="entry name" value="Glc/Sorbosone_DH"/>
</dbReference>
<dbReference type="GO" id="GO:0016787">
    <property type="term" value="F:hydrolase activity"/>
    <property type="evidence" value="ECO:0007669"/>
    <property type="project" value="InterPro"/>
</dbReference>
<dbReference type="Gene3D" id="2.60.120.260">
    <property type="entry name" value="Galactose-binding domain-like"/>
    <property type="match status" value="3"/>
</dbReference>
<dbReference type="Pfam" id="PF07995">
    <property type="entry name" value="GSDH"/>
    <property type="match status" value="1"/>
</dbReference>
<evidence type="ECO:0000259" key="4">
    <source>
        <dbReference type="PROSITE" id="PS50022"/>
    </source>
</evidence>
<dbReference type="Gene3D" id="2.60.120.560">
    <property type="entry name" value="Exo-inulinase, domain 1"/>
    <property type="match status" value="1"/>
</dbReference>
<evidence type="ECO:0000256" key="3">
    <source>
        <dbReference type="SAM" id="SignalP"/>
    </source>
</evidence>
<dbReference type="InterPro" id="IPR005084">
    <property type="entry name" value="CBM6"/>
</dbReference>
<feature type="domain" description="CBM6" evidence="6">
    <location>
        <begin position="676"/>
        <end position="802"/>
    </location>
</feature>
<dbReference type="PROSITE" id="PS50022">
    <property type="entry name" value="FA58C_3"/>
    <property type="match status" value="2"/>
</dbReference>
<sequence length="1837" mass="194212">MRRRLLAPLACAALVLTSLTVPATPASAQAKAAEPILQEVTLAKGPAAMGEPMSLAVLPDRTALHTSRDGRIFATDPVGGTKLAATIPVYTHDEEGLQGIAADPDFASNRWIYLYYAPVLASTPAGDAPSNGTDADFARWQGHNQLSRFTLRPDNTVDLASEKKLLQVTADRGMCCHVGGDIDFDAQGNLYLSTGDDTQPWSSSGYTPIDERDGYSWDFDAQRTAGNTNDLRGKVLRIHPEDDGTYTVPAGNLFAPGTARTRPEIYAMGFRNPFRLSVDKATGTVYVGNYAADAEAADPNRGDGGHQEFERITGPGNFGWPYCQGYNTPYNDYDFATGTSGPKFDCAAPVNESPHNTGLRELPPAQPAWIAYDGGMSSPLGNGGGPMAGPVYRFDAGLDSATKLPESFDGKFFAGEFTQDWIKTITADGDGSAGTIAAFPWTHKHIMDMAMGPEGALYVLDYGAGWFNGDEHSALYRIETAPGGNRSPTAVIDADKTSGTGPLTVAFDATGSTDPEGDQLSYAWTFGDGGTSTAASPTHTYQNNGSYTAKVTVTDTAGNFGNATVTVTVGNTAPTVTITAPVEGSVFGFGDAIPYTVTVSDPEDSTVDCSKVTVSFVLGHDQHGHPITSETGCTGVLHTTANSEHNASDNLFGVIDASYTDAGGLAGNSQIVIQPRHRQAEHFATSSGNVAVTASPRAEGSFVGSIHNGEWVGFSPYDLDRVTGISAVVSAGAGGGGQIQVRTGSPDGPVAGTLTVPGTGGWENFTTVNAAIAAPAGTGSMYLTFSGAAGSDLFNVDSFTFLGGGTGNGDLARGRPVVASSTYEAYRVPELVVDGDATTRWSSEYTDPQWIQVDLGSVYELRRVRLSWETASAKAYEIQTSNDGQEWTTVYSTTAGDGGIDDIRFEGSGRYVRMHGTQRTTAWGYSLFDFNVFGETTGGEPPGYRVMLFSKTTGFRHDSIPAGVAAIERLGEQHGFAVDATEDAAAFTPENLAKYKAVIFLSTTGDVLDANQQAAFEGYIRGGGGYAGIHAAADTEYDWAWYGGLVGAYFQSHPATQQATVRFEDRANPSTAHLPPTWTRTDEWYNYRTNPRGNVKVLANLDESSYSGGGMGADHPITWCQRYDGGRSWYTGMGHTTESFADENYLKMLLGGIRLAAGDAAGDCRPEAGYTPLFDGTQASLDQWQHAGPGGFTLDNGTISSVGGMGLLWFPVRTFSDYSLKVDWMMPGDDNGGVFIGFPDPGDDPWKPVDSGHEIQIDATDNDPTRTTGSVYSFKGPDTALREANLNEPGEWNSYDIRVSGQHVEVYLNGVKITDYMSNRAIANGYIGVQNDGAGLEISYRNIRVRAGGTTGDDLARGKPTEASSVEPDSTHVPGNVVDGNASTRWGSVHSDPQWISVDLGAVYDLSRVRLNWEAAFAKSYEIQTSTNGTDWAPVYSTTNGDGGIDDIEVAGVGRYVRVYCAERGTEWGYSLWDLNVYGAPTGGADTTAPSTQASLTGPQSGGWYTGAATVTLAASDEPGGSGLASTQYQVDGGTTWTVYTGPFGVTGDGQHEVRFRSTDKAGNVEQTRTVTLRTDGTAPLTTAAFAPANDNGWHAGAVPVTLTATDGGAGVATTQWSLDGGPWTAYTGPVDITGDGEHELRYRATDAAGNAEALKSAIVKVDGTRPTTIVAGVADGGVYGDSLDVRITYQAVDPTSGIATTVGTMDGAAYASGRVQPLYDLGLGMHELTVTATDKAGNRTTTTVRFYVETSFRDVQNLIDRFRSTGQLSKSAHQKLSNKLEAARVSEAAGNDKRALQQLAALRVLATDTALVPDADVRVVLTRDIDALTAIISGPA</sequence>
<dbReference type="PANTHER" id="PTHR40469">
    <property type="entry name" value="SECRETED GLYCOSYL HYDROLASE"/>
    <property type="match status" value="1"/>
</dbReference>
<feature type="signal peptide" evidence="3">
    <location>
        <begin position="1"/>
        <end position="23"/>
    </location>
</feature>
<dbReference type="CDD" id="cd04084">
    <property type="entry name" value="CBM6_xylanase-like"/>
    <property type="match status" value="1"/>
</dbReference>
<dbReference type="Gene3D" id="2.60.40.10">
    <property type="entry name" value="Immunoglobulins"/>
    <property type="match status" value="2"/>
</dbReference>
<dbReference type="InterPro" id="IPR029010">
    <property type="entry name" value="ThuA-like"/>
</dbReference>
<dbReference type="InterPro" id="IPR013783">
    <property type="entry name" value="Ig-like_fold"/>
</dbReference>
<dbReference type="Gene3D" id="2.120.10.30">
    <property type="entry name" value="TolB, C-terminal domain"/>
    <property type="match status" value="1"/>
</dbReference>
<dbReference type="EMBL" id="AP022870">
    <property type="protein sequence ID" value="BCB76288.1"/>
    <property type="molecule type" value="Genomic_DNA"/>
</dbReference>
<dbReference type="SUPFAM" id="SSF49785">
    <property type="entry name" value="Galactose-binding domain-like"/>
    <property type="match status" value="3"/>
</dbReference>
<dbReference type="CDD" id="cd00146">
    <property type="entry name" value="PKD"/>
    <property type="match status" value="1"/>
</dbReference>
<dbReference type="InterPro" id="IPR010496">
    <property type="entry name" value="AL/BT2_dom"/>
</dbReference>